<dbReference type="Gene3D" id="1.20.990.10">
    <property type="entry name" value="NADPH-cytochrome p450 Reductase, Chain A, domain 3"/>
    <property type="match status" value="1"/>
</dbReference>
<comment type="caution">
    <text evidence="14">Lacks conserved residue(s) required for the propagation of feature annotation.</text>
</comment>
<evidence type="ECO:0000256" key="11">
    <source>
        <dbReference type="ARBA" id="ARBA00023136"/>
    </source>
</evidence>
<dbReference type="EC" id="1.6.2.4" evidence="14"/>
<dbReference type="SUPFAM" id="SSF63380">
    <property type="entry name" value="Riboflavin synthase domain-like"/>
    <property type="match status" value="1"/>
</dbReference>
<comment type="similarity">
    <text evidence="14">Belongs to the NADPH--cytochrome P450 reductase family.</text>
</comment>
<dbReference type="GO" id="GO:0010181">
    <property type="term" value="F:FMN binding"/>
    <property type="evidence" value="ECO:0007669"/>
    <property type="project" value="UniProtKB-UniRule"/>
</dbReference>
<keyword evidence="5 14" id="KW-0274">FAD</keyword>
<comment type="subcellular location">
    <subcellularLocation>
        <location evidence="14">Endoplasmic reticulum membrane</location>
        <topology evidence="14">Single-pass membrane protein</topology>
        <orientation evidence="14">Cytoplasmic side</orientation>
    </subcellularLocation>
    <subcellularLocation>
        <location evidence="14">Mitochondrion outer membrane</location>
        <topology evidence="14">Single-pass membrane protein</topology>
        <orientation evidence="14">Cytoplasmic side</orientation>
    </subcellularLocation>
    <subcellularLocation>
        <location evidence="14">Cell membrane</location>
        <topology evidence="14">Single-pass membrane protein</topology>
        <orientation evidence="14">Cytoplasmic side</orientation>
    </subcellularLocation>
</comment>
<dbReference type="PIRSF" id="PIRSF000208">
    <property type="entry name" value="P450R"/>
    <property type="match status" value="1"/>
</dbReference>
<keyword evidence="1 14" id="KW-0285">Flavoprotein</keyword>
<feature type="binding site" evidence="14">
    <location>
        <position position="239"/>
    </location>
    <ligand>
        <name>FMN</name>
        <dbReference type="ChEBI" id="CHEBI:58210"/>
    </ligand>
</feature>
<keyword evidence="14" id="KW-1003">Cell membrane</keyword>
<keyword evidence="9 14" id="KW-0560">Oxidoreductase</keyword>
<evidence type="ECO:0000256" key="13">
    <source>
        <dbReference type="ARBA" id="ARBA00023221"/>
    </source>
</evidence>
<evidence type="ECO:0000256" key="7">
    <source>
        <dbReference type="ARBA" id="ARBA00022955"/>
    </source>
</evidence>
<feature type="binding site" evidence="14">
    <location>
        <position position="330"/>
    </location>
    <ligand>
        <name>NADP(+)</name>
        <dbReference type="ChEBI" id="CHEBI:58349"/>
    </ligand>
</feature>
<feature type="binding site" evidence="14">
    <location>
        <begin position="204"/>
        <end position="213"/>
    </location>
    <ligand>
        <name>FMN</name>
        <dbReference type="ChEBI" id="CHEBI:58210"/>
    </ligand>
</feature>
<comment type="caution">
    <text evidence="17">The sequence shown here is derived from an EMBL/GenBank/DDBJ whole genome shotgun (WGS) entry which is preliminary data.</text>
</comment>
<keyword evidence="14" id="KW-0444">Lipid biosynthesis</keyword>
<dbReference type="FunFam" id="3.40.50.80:FF:000001">
    <property type="entry name" value="NADPH--cytochrome P450 reductase 1"/>
    <property type="match status" value="1"/>
</dbReference>
<dbReference type="Gene3D" id="2.40.30.10">
    <property type="entry name" value="Translation factors"/>
    <property type="match status" value="1"/>
</dbReference>
<dbReference type="EMBL" id="RBNI01018918">
    <property type="protein sequence ID" value="RUO96993.1"/>
    <property type="molecule type" value="Genomic_DNA"/>
</dbReference>
<feature type="binding site" evidence="14">
    <location>
        <begin position="667"/>
        <end position="671"/>
    </location>
    <ligand>
        <name>NADP(+)</name>
        <dbReference type="ChEBI" id="CHEBI:58349"/>
    </ligand>
</feature>
<dbReference type="SUPFAM" id="SSF52218">
    <property type="entry name" value="Flavoproteins"/>
    <property type="match status" value="1"/>
</dbReference>
<dbReference type="InterPro" id="IPR003097">
    <property type="entry name" value="CysJ-like_FAD-binding"/>
</dbReference>
<keyword evidence="7 14" id="KW-0752">Steroid biosynthesis</keyword>
<gene>
    <name evidence="17" type="ORF">BC936DRAFT_141153</name>
</gene>
<comment type="cofactor">
    <cofactor evidence="14">
        <name>FMN</name>
        <dbReference type="ChEBI" id="CHEBI:58210"/>
    </cofactor>
    <text evidence="14">Binds 1 FMN per monomer.</text>
</comment>
<evidence type="ECO:0000256" key="5">
    <source>
        <dbReference type="ARBA" id="ARBA00022827"/>
    </source>
</evidence>
<dbReference type="SUPFAM" id="SSF52343">
    <property type="entry name" value="Ferredoxin reductase-like, C-terminal NADP-linked domain"/>
    <property type="match status" value="1"/>
</dbReference>
<dbReference type="InterPro" id="IPR001433">
    <property type="entry name" value="OxRdtase_FAD/NAD-bd"/>
</dbReference>
<keyword evidence="3" id="KW-0812">Transmembrane</keyword>
<comment type="catalytic activity">
    <reaction evidence="14">
        <text>2 oxidized [cytochrome P450] + NADPH = 2 reduced [cytochrome P450] + NADP(+) + H(+)</text>
        <dbReference type="Rhea" id="RHEA:24040"/>
        <dbReference type="Rhea" id="RHEA-COMP:14627"/>
        <dbReference type="Rhea" id="RHEA-COMP:14628"/>
        <dbReference type="ChEBI" id="CHEBI:15378"/>
        <dbReference type="ChEBI" id="CHEBI:55376"/>
        <dbReference type="ChEBI" id="CHEBI:57783"/>
        <dbReference type="ChEBI" id="CHEBI:58349"/>
        <dbReference type="ChEBI" id="CHEBI:60344"/>
        <dbReference type="EC" id="1.6.2.4"/>
    </reaction>
</comment>
<dbReference type="InterPro" id="IPR029039">
    <property type="entry name" value="Flavoprotein-like_sf"/>
</dbReference>
<dbReference type="CDD" id="cd06204">
    <property type="entry name" value="CYPOR"/>
    <property type="match status" value="1"/>
</dbReference>
<dbReference type="HAMAP" id="MF_03212">
    <property type="entry name" value="NCPR"/>
    <property type="match status" value="1"/>
</dbReference>
<dbReference type="Pfam" id="PF00258">
    <property type="entry name" value="Flavodoxin_1"/>
    <property type="match status" value="1"/>
</dbReference>
<proteinExistence type="inferred from homology"/>
<comment type="cofactor">
    <cofactor evidence="14">
        <name>FAD</name>
        <dbReference type="ChEBI" id="CHEBI:57692"/>
    </cofactor>
    <text evidence="14">Binds 1 FAD per monomer.</text>
</comment>
<feature type="binding site" evidence="14">
    <location>
        <begin position="510"/>
        <end position="512"/>
    </location>
    <ligand>
        <name>FAD</name>
        <dbReference type="ChEBI" id="CHEBI:57692"/>
    </ligand>
</feature>
<keyword evidence="14" id="KW-0496">Mitochondrion</keyword>
<dbReference type="FunFam" id="3.40.50.360:FF:000024">
    <property type="entry name" value="NADPH--cytochrome P450 reductase"/>
    <property type="match status" value="1"/>
</dbReference>
<dbReference type="InterPro" id="IPR001709">
    <property type="entry name" value="Flavoprot_Pyr_Nucl_cyt_Rdtase"/>
</dbReference>
<feature type="binding site" evidence="14">
    <location>
        <position position="598"/>
    </location>
    <ligand>
        <name>NADP(+)</name>
        <dbReference type="ChEBI" id="CHEBI:58349"/>
    </ligand>
</feature>
<accession>A0A433A2T4</accession>
<evidence type="ECO:0000256" key="6">
    <source>
        <dbReference type="ARBA" id="ARBA00022857"/>
    </source>
</evidence>
<evidence type="ECO:0000313" key="18">
    <source>
        <dbReference type="Proteomes" id="UP000268093"/>
    </source>
</evidence>
<dbReference type="OrthoDB" id="1856718at2759"/>
<comment type="similarity">
    <text evidence="14">In the C-terminal section; belongs to the flavoprotein pyridine nucleotide cytochrome reductase family.</text>
</comment>
<dbReference type="GO" id="GO:0005886">
    <property type="term" value="C:plasma membrane"/>
    <property type="evidence" value="ECO:0007669"/>
    <property type="project" value="UniProtKB-SubCell"/>
</dbReference>
<dbReference type="PANTHER" id="PTHR19384:SF17">
    <property type="entry name" value="NADPH--CYTOCHROME P450 REDUCTASE"/>
    <property type="match status" value="1"/>
</dbReference>
<keyword evidence="14" id="KW-0443">Lipid metabolism</keyword>
<dbReference type="InterPro" id="IPR008254">
    <property type="entry name" value="Flavodoxin/NO_synth"/>
</dbReference>
<keyword evidence="8" id="KW-1133">Transmembrane helix</keyword>
<dbReference type="GO" id="GO:0050661">
    <property type="term" value="F:NADP binding"/>
    <property type="evidence" value="ECO:0007669"/>
    <property type="project" value="UniProtKB-UniRule"/>
</dbReference>
<dbReference type="Gene3D" id="3.40.50.80">
    <property type="entry name" value="Nucleotide-binding domain of ferredoxin-NADP reductase (FNR) module"/>
    <property type="match status" value="1"/>
</dbReference>
<feature type="binding site" evidence="14">
    <location>
        <position position="741"/>
    </location>
    <ligand>
        <name>FAD</name>
        <dbReference type="ChEBI" id="CHEBI:57692"/>
    </ligand>
</feature>
<dbReference type="InterPro" id="IPR023173">
    <property type="entry name" value="NADPH_Cyt_P450_Rdtase_alpha"/>
</dbReference>
<dbReference type="GO" id="GO:0050660">
    <property type="term" value="F:flavin adenine dinucleotide binding"/>
    <property type="evidence" value="ECO:0007669"/>
    <property type="project" value="UniProtKB-UniRule"/>
</dbReference>
<evidence type="ECO:0000256" key="3">
    <source>
        <dbReference type="ARBA" id="ARBA00022692"/>
    </source>
</evidence>
<dbReference type="AlphaFoldDB" id="A0A433A2T4"/>
<dbReference type="PRINTS" id="PR00371">
    <property type="entry name" value="FPNCR"/>
</dbReference>
<name>A0A433A2T4_9FUNG</name>
<feature type="domain" description="FAD-binding FR-type" evidence="16">
    <location>
        <begin position="312"/>
        <end position="563"/>
    </location>
</feature>
<sequence length="742" mass="83593">MTTTAIAPLLDTLDFVVLGAIGLATVAWISRKALFDLIAGTKKSPPNLLSFDASHKSKPAPTASKKERNFVKKMKEQVSVGPQGLCVQDLDIVRGRNVIFFYGSQTGTAEDYAARLAKEGSQRFGLSTMTADMEEYDITYLDQLPEDFLAFFIMATYGEGEPTDNAVDFWEMITQQEQPEFSKSSESEDPEKPLKNLRYVVFGLGNKTYEHYNLVGRTVDKRLSELGATRIAERGEGDDDGSLEEDFLGWKDDMWKAVAEVMGVDENSKNKGPRQPAFEVVEKDDANLDNIFLGELTERKQTNGTRPIYDAKNPYVAPITTRDIFFNSDRRCLHGEIDITGSGLTYQTGDHVAIWPINAESEVERLARILSLTDKLDKVIVVKSTDPASTKPHPFPVPTTYRTVLRSYLDISAPPSRQTMSSLAAYAPTDKTKEILTRLGDDKDEFRVVVADARRNLGELLEWVAQADSEATSFSTIPFDLIVESLSRLQARYYSISSSSKAHPNQIHVTAVILDYKPTSTPERTVYGVATNYLWSIHSQLNRIQDGSPRYNIEGPRGIYVSKDSDTPTIKLLVHVRHSNFKLPRNPALPIIMVGPGTGVAPFRGFLQERAIQKRDGRDVGKTLLFFGCRRSDQDFMYQDEWPTYFEKLAENGSRMTTAFSREQSTKVYVQHRIQEYREELWQMIQQGGYIYVCGDAKNMARDVNGEFVRMAHELGGMTEEKAATFVKDLRGRGRYQEDVWS</sequence>
<evidence type="ECO:0000256" key="2">
    <source>
        <dbReference type="ARBA" id="ARBA00022643"/>
    </source>
</evidence>
<keyword evidence="18" id="KW-1185">Reference proteome</keyword>
<keyword evidence="12 14" id="KW-1207">Sterol metabolism</keyword>
<evidence type="ECO:0000256" key="10">
    <source>
        <dbReference type="ARBA" id="ARBA00023011"/>
    </source>
</evidence>
<dbReference type="Pfam" id="PF00667">
    <property type="entry name" value="FAD_binding_1"/>
    <property type="match status" value="1"/>
</dbReference>
<dbReference type="InterPro" id="IPR023208">
    <property type="entry name" value="P450R"/>
</dbReference>
<dbReference type="InterPro" id="IPR017927">
    <property type="entry name" value="FAD-bd_FR_type"/>
</dbReference>
<keyword evidence="13 14" id="KW-0753">Steroid metabolism</keyword>
<dbReference type="GO" id="GO:0006696">
    <property type="term" value="P:ergosterol biosynthetic process"/>
    <property type="evidence" value="ECO:0007669"/>
    <property type="project" value="UniProtKB-UniRule"/>
</dbReference>
<evidence type="ECO:0000259" key="15">
    <source>
        <dbReference type="PROSITE" id="PS50902"/>
    </source>
</evidence>
<evidence type="ECO:0000259" key="16">
    <source>
        <dbReference type="PROSITE" id="PS51384"/>
    </source>
</evidence>
<dbReference type="PROSITE" id="PS51384">
    <property type="entry name" value="FAD_FR"/>
    <property type="match status" value="1"/>
</dbReference>
<dbReference type="Proteomes" id="UP000268093">
    <property type="component" value="Unassembled WGS sequence"/>
</dbReference>
<keyword evidence="4 14" id="KW-0256">Endoplasmic reticulum</keyword>
<dbReference type="GO" id="GO:0005741">
    <property type="term" value="C:mitochondrial outer membrane"/>
    <property type="evidence" value="ECO:0007669"/>
    <property type="project" value="UniProtKB-SubCell"/>
</dbReference>
<comment type="similarity">
    <text evidence="14">In the N-terminal section; belongs to the flavodoxin family.</text>
</comment>
<evidence type="ECO:0000256" key="1">
    <source>
        <dbReference type="ARBA" id="ARBA00022630"/>
    </source>
</evidence>
<evidence type="ECO:0000256" key="9">
    <source>
        <dbReference type="ARBA" id="ARBA00023002"/>
    </source>
</evidence>
<dbReference type="Pfam" id="PF00175">
    <property type="entry name" value="NAD_binding_1"/>
    <property type="match status" value="1"/>
</dbReference>
<evidence type="ECO:0000256" key="12">
    <source>
        <dbReference type="ARBA" id="ARBA00023166"/>
    </source>
</evidence>
<keyword evidence="11 14" id="KW-0472">Membrane</keyword>
<feature type="binding site" evidence="14">
    <location>
        <begin position="155"/>
        <end position="158"/>
    </location>
    <ligand>
        <name>FMN</name>
        <dbReference type="ChEBI" id="CHEBI:58210"/>
    </ligand>
</feature>
<keyword evidence="6 14" id="KW-0521">NADP</keyword>
<feature type="binding site" evidence="14">
    <location>
        <begin position="104"/>
        <end position="109"/>
    </location>
    <ligand>
        <name>FMN</name>
        <dbReference type="ChEBI" id="CHEBI:58210"/>
    </ligand>
</feature>
<evidence type="ECO:0000256" key="4">
    <source>
        <dbReference type="ARBA" id="ARBA00022824"/>
    </source>
</evidence>
<dbReference type="PROSITE" id="PS50902">
    <property type="entry name" value="FLAVODOXIN_LIKE"/>
    <property type="match status" value="1"/>
</dbReference>
<feature type="binding site" evidence="14">
    <location>
        <begin position="661"/>
        <end position="662"/>
    </location>
    <ligand>
        <name>NADP(+)</name>
        <dbReference type="ChEBI" id="CHEBI:58349"/>
    </ligand>
</feature>
<dbReference type="GO" id="GO:0003958">
    <property type="term" value="F:NADPH-hemoprotein reductase activity"/>
    <property type="evidence" value="ECO:0007669"/>
    <property type="project" value="UniProtKB-UniRule"/>
</dbReference>
<dbReference type="InterPro" id="IPR001094">
    <property type="entry name" value="Flavdoxin-like"/>
</dbReference>
<dbReference type="InterPro" id="IPR017938">
    <property type="entry name" value="Riboflavin_synthase-like_b-brl"/>
</dbReference>
<keyword evidence="10 14" id="KW-0756">Sterol biosynthesis</keyword>
<evidence type="ECO:0000313" key="17">
    <source>
        <dbReference type="EMBL" id="RUO96993.1"/>
    </source>
</evidence>
<evidence type="ECO:0000256" key="14">
    <source>
        <dbReference type="HAMAP-Rule" id="MF_03212"/>
    </source>
</evidence>
<reference evidence="17 18" key="1">
    <citation type="journal article" date="2018" name="New Phytol.">
        <title>Phylogenomics of Endogonaceae and evolution of mycorrhizas within Mucoromycota.</title>
        <authorList>
            <person name="Chang Y."/>
            <person name="Desiro A."/>
            <person name="Na H."/>
            <person name="Sandor L."/>
            <person name="Lipzen A."/>
            <person name="Clum A."/>
            <person name="Barry K."/>
            <person name="Grigoriev I.V."/>
            <person name="Martin F.M."/>
            <person name="Stajich J.E."/>
            <person name="Smith M.E."/>
            <person name="Bonito G."/>
            <person name="Spatafora J.W."/>
        </authorList>
    </citation>
    <scope>NUCLEOTIDE SEQUENCE [LARGE SCALE GENOMIC DNA]</scope>
    <source>
        <strain evidence="17 18">GMNB39</strain>
    </source>
</reference>
<dbReference type="InterPro" id="IPR039261">
    <property type="entry name" value="FNR_nucleotide-bd"/>
</dbReference>
<feature type="binding site" evidence="14">
    <location>
        <position position="516"/>
    </location>
    <ligand>
        <name>FAD</name>
        <dbReference type="ChEBI" id="CHEBI:57692"/>
    </ligand>
</feature>
<organism evidence="17 18">
    <name type="scientific">Jimgerdemannia flammicorona</name>
    <dbReference type="NCBI Taxonomy" id="994334"/>
    <lineage>
        <taxon>Eukaryota</taxon>
        <taxon>Fungi</taxon>
        <taxon>Fungi incertae sedis</taxon>
        <taxon>Mucoromycota</taxon>
        <taxon>Mucoromycotina</taxon>
        <taxon>Endogonomycetes</taxon>
        <taxon>Endogonales</taxon>
        <taxon>Endogonaceae</taxon>
        <taxon>Jimgerdemannia</taxon>
    </lineage>
</organism>
<feature type="binding site" evidence="14">
    <location>
        <begin position="492"/>
        <end position="495"/>
    </location>
    <ligand>
        <name>FAD</name>
        <dbReference type="ChEBI" id="CHEBI:57692"/>
    </ligand>
</feature>
<feature type="binding site" evidence="14">
    <location>
        <position position="703"/>
    </location>
    <ligand>
        <name>NADP(+)</name>
        <dbReference type="ChEBI" id="CHEBI:58349"/>
    </ligand>
</feature>
<feature type="binding site" evidence="14">
    <location>
        <begin position="528"/>
        <end position="531"/>
    </location>
    <ligand>
        <name>FAD</name>
        <dbReference type="ChEBI" id="CHEBI:57692"/>
    </ligand>
</feature>
<evidence type="ECO:0000256" key="8">
    <source>
        <dbReference type="ARBA" id="ARBA00022989"/>
    </source>
</evidence>
<comment type="function">
    <text evidence="14">This enzyme is required for electron transfer from NADP to cytochrome P450 in microsomes. It can also provide electron transfer to heme oxygenase and cytochrome B5. Involved in ergosterol biosynthesis.</text>
</comment>
<keyword evidence="2 14" id="KW-0288">FMN</keyword>
<keyword evidence="14" id="KW-1000">Mitochondrion outer membrane</keyword>
<dbReference type="GO" id="GO:0005789">
    <property type="term" value="C:endoplasmic reticulum membrane"/>
    <property type="evidence" value="ECO:0007669"/>
    <property type="project" value="UniProtKB-SubCell"/>
</dbReference>
<dbReference type="GO" id="GO:0005829">
    <property type="term" value="C:cytosol"/>
    <property type="evidence" value="ECO:0007669"/>
    <property type="project" value="TreeGrafter"/>
</dbReference>
<feature type="domain" description="Flavodoxin-like" evidence="15">
    <location>
        <begin position="98"/>
        <end position="255"/>
    </location>
</feature>
<dbReference type="PANTHER" id="PTHR19384">
    <property type="entry name" value="NITRIC OXIDE SYNTHASE-RELATED"/>
    <property type="match status" value="1"/>
</dbReference>
<dbReference type="Gene3D" id="3.40.50.360">
    <property type="match status" value="1"/>
</dbReference>
<dbReference type="PRINTS" id="PR00369">
    <property type="entry name" value="FLAVODOXIN"/>
</dbReference>
<protein>
    <recommendedName>
        <fullName evidence="14">NADPH--cytochrome P450 reductase</fullName>
        <shortName evidence="14">CPR</shortName>
        <shortName evidence="14">P450R</shortName>
        <ecNumber evidence="14">1.6.2.4</ecNumber>
    </recommendedName>
</protein>